<sequence>MKIIVDLGSTYTKIAIFSEGRLIEQLSMRTQNDKFTQIIDKVQKLNYSQIVIAIAGPHDDKNLYFTIEKCQIQYSKQHLQSLFKGEVYFLNDMESVGYSIKCNNAIFIGIGTGIGVCYKVNNTVYASECGHIRVDLDQDLNEFLCRKFKISVISYDRIISSQGIISLCEFYSKNNLTAKQIFKTRPQIVQKYFLFVEQYILQIRKMFNIQSIFLTGGVVSKNYQQFKQFSNQFSDVSILNQQQAFYGCLNFIELVENK</sequence>
<protein>
    <submittedName>
        <fullName evidence="1">Glucokinase</fullName>
    </submittedName>
</protein>
<keyword evidence="1" id="KW-0808">Transferase</keyword>
<name>V6LTI1_9EUKA</name>
<dbReference type="PANTHER" id="PTHR47363">
    <property type="entry name" value="GLUCOKINASE"/>
    <property type="match status" value="1"/>
</dbReference>
<dbReference type="AlphaFoldDB" id="V6LTI1"/>
<evidence type="ECO:0000313" key="1">
    <source>
        <dbReference type="EMBL" id="EST47890.1"/>
    </source>
</evidence>
<reference evidence="1 2" key="1">
    <citation type="journal article" date="2014" name="PLoS Genet.">
        <title>The Genome of Spironucleus salmonicida Highlights a Fish Pathogen Adapted to Fluctuating Environments.</title>
        <authorList>
            <person name="Xu F."/>
            <person name="Jerlstrom-Hultqvist J."/>
            <person name="Einarsson E."/>
            <person name="Astvaldsson A."/>
            <person name="Svard S.G."/>
            <person name="Andersson J.O."/>
        </authorList>
    </citation>
    <scope>NUCLEOTIDE SEQUENCE</scope>
    <source>
        <strain evidence="2">ATCC 50377</strain>
    </source>
</reference>
<dbReference type="Gene3D" id="3.30.420.40">
    <property type="match status" value="2"/>
</dbReference>
<accession>V6LTI1</accession>
<dbReference type="InterPro" id="IPR043129">
    <property type="entry name" value="ATPase_NBD"/>
</dbReference>
<reference evidence="2" key="2">
    <citation type="submission" date="2020-12" db="EMBL/GenBank/DDBJ databases">
        <title>New Spironucleus salmonicida genome in near-complete chromosomes.</title>
        <authorList>
            <person name="Xu F."/>
            <person name="Kurt Z."/>
            <person name="Jimenez-Gonzalez A."/>
            <person name="Astvaldsson A."/>
            <person name="Andersson J.O."/>
            <person name="Svard S.G."/>
        </authorList>
    </citation>
    <scope>NUCLEOTIDE SEQUENCE</scope>
    <source>
        <strain evidence="2">ATCC 50377</strain>
    </source>
</reference>
<dbReference type="Pfam" id="PF00480">
    <property type="entry name" value="ROK"/>
    <property type="match status" value="1"/>
</dbReference>
<gene>
    <name evidence="1" type="ORF">SS50377_11991</name>
    <name evidence="2" type="ORF">SS50377_22828</name>
</gene>
<evidence type="ECO:0000313" key="3">
    <source>
        <dbReference type="Proteomes" id="UP000018208"/>
    </source>
</evidence>
<dbReference type="EMBL" id="KI546021">
    <property type="protein sequence ID" value="EST47890.1"/>
    <property type="molecule type" value="Genomic_DNA"/>
</dbReference>
<dbReference type="VEuPathDB" id="GiardiaDB:SS50377_22828"/>
<dbReference type="GO" id="GO:0016301">
    <property type="term" value="F:kinase activity"/>
    <property type="evidence" value="ECO:0007669"/>
    <property type="project" value="UniProtKB-KW"/>
</dbReference>
<organism evidence="1">
    <name type="scientific">Spironucleus salmonicida</name>
    <dbReference type="NCBI Taxonomy" id="348837"/>
    <lineage>
        <taxon>Eukaryota</taxon>
        <taxon>Metamonada</taxon>
        <taxon>Diplomonadida</taxon>
        <taxon>Hexamitidae</taxon>
        <taxon>Hexamitinae</taxon>
        <taxon>Spironucleus</taxon>
    </lineage>
</organism>
<keyword evidence="3" id="KW-1185">Reference proteome</keyword>
<dbReference type="InterPro" id="IPR000600">
    <property type="entry name" value="ROK"/>
</dbReference>
<dbReference type="EMBL" id="AUWU02000003">
    <property type="protein sequence ID" value="KAH0575201.1"/>
    <property type="molecule type" value="Genomic_DNA"/>
</dbReference>
<dbReference type="PANTHER" id="PTHR47363:SF1">
    <property type="entry name" value="GLUCOKINASE"/>
    <property type="match status" value="1"/>
</dbReference>
<dbReference type="Proteomes" id="UP000018208">
    <property type="component" value="Unassembled WGS sequence"/>
</dbReference>
<dbReference type="SUPFAM" id="SSF53067">
    <property type="entry name" value="Actin-like ATPase domain"/>
    <property type="match status" value="1"/>
</dbReference>
<evidence type="ECO:0000313" key="2">
    <source>
        <dbReference type="EMBL" id="KAH0575201.1"/>
    </source>
</evidence>
<proteinExistence type="predicted"/>
<keyword evidence="1" id="KW-0418">Kinase</keyword>